<evidence type="ECO:0000313" key="2">
    <source>
        <dbReference type="Proteomes" id="UP001066276"/>
    </source>
</evidence>
<protein>
    <recommendedName>
        <fullName evidence="3">Secreted protein</fullName>
    </recommendedName>
</protein>
<dbReference type="AlphaFoldDB" id="A0AAV7LXZ2"/>
<name>A0AAV7LXZ2_PLEWA</name>
<keyword evidence="2" id="KW-1185">Reference proteome</keyword>
<evidence type="ECO:0000313" key="1">
    <source>
        <dbReference type="EMBL" id="KAJ1095669.1"/>
    </source>
</evidence>
<accession>A0AAV7LXZ2</accession>
<organism evidence="1 2">
    <name type="scientific">Pleurodeles waltl</name>
    <name type="common">Iberian ribbed newt</name>
    <dbReference type="NCBI Taxonomy" id="8319"/>
    <lineage>
        <taxon>Eukaryota</taxon>
        <taxon>Metazoa</taxon>
        <taxon>Chordata</taxon>
        <taxon>Craniata</taxon>
        <taxon>Vertebrata</taxon>
        <taxon>Euteleostomi</taxon>
        <taxon>Amphibia</taxon>
        <taxon>Batrachia</taxon>
        <taxon>Caudata</taxon>
        <taxon>Salamandroidea</taxon>
        <taxon>Salamandridae</taxon>
        <taxon>Pleurodelinae</taxon>
        <taxon>Pleurodeles</taxon>
    </lineage>
</organism>
<reference evidence="1" key="1">
    <citation type="journal article" date="2022" name="bioRxiv">
        <title>Sequencing and chromosome-scale assembly of the giantPleurodeles waltlgenome.</title>
        <authorList>
            <person name="Brown T."/>
            <person name="Elewa A."/>
            <person name="Iarovenko S."/>
            <person name="Subramanian E."/>
            <person name="Araus A.J."/>
            <person name="Petzold A."/>
            <person name="Susuki M."/>
            <person name="Suzuki K.-i.T."/>
            <person name="Hayashi T."/>
            <person name="Toyoda A."/>
            <person name="Oliveira C."/>
            <person name="Osipova E."/>
            <person name="Leigh N.D."/>
            <person name="Simon A."/>
            <person name="Yun M.H."/>
        </authorList>
    </citation>
    <scope>NUCLEOTIDE SEQUENCE</scope>
    <source>
        <strain evidence="1">20211129_DDA</strain>
        <tissue evidence="1">Liver</tissue>
    </source>
</reference>
<gene>
    <name evidence="1" type="ORF">NDU88_000828</name>
</gene>
<dbReference type="Proteomes" id="UP001066276">
    <property type="component" value="Chromosome 10"/>
</dbReference>
<comment type="caution">
    <text evidence="1">The sequence shown here is derived from an EMBL/GenBank/DDBJ whole genome shotgun (WGS) entry which is preliminary data.</text>
</comment>
<proteinExistence type="predicted"/>
<dbReference type="EMBL" id="JANPWB010000014">
    <property type="protein sequence ID" value="KAJ1095669.1"/>
    <property type="molecule type" value="Genomic_DNA"/>
</dbReference>
<sequence>MLVFRDWALMFVRSLKLPVRLDAYGMQGCIRGCVLRNGQRTAFVSKLRTSPSTWPLLSTQSFGVIKQQFPETLVCGLFSRPQLDLHRAVSLCVCFVTRP</sequence>
<evidence type="ECO:0008006" key="3">
    <source>
        <dbReference type="Google" id="ProtNLM"/>
    </source>
</evidence>